<evidence type="ECO:0000259" key="1">
    <source>
        <dbReference type="Pfam" id="PF00535"/>
    </source>
</evidence>
<dbReference type="PANTHER" id="PTHR43179">
    <property type="entry name" value="RHAMNOSYLTRANSFERASE WBBL"/>
    <property type="match status" value="1"/>
</dbReference>
<dbReference type="HOGENOM" id="CLU_739094_0_0_9"/>
<accession>D4RW18</accession>
<dbReference type="InterPro" id="IPR001173">
    <property type="entry name" value="Glyco_trans_2-like"/>
</dbReference>
<sequence>MRKPMKESIIITYHKNKDMLLFCLNRLLKTTPDDVEILIIGNNVNRAELDVDISNSRCKYLKYDQNLQYPKALNIAVEQCMGEIITFVDADIFVWDGWYEALYKTFTSSDKIGVAGAKLINPLTNRIIDYGIMYSKYNAAHIMMGLLYDHPLAKMDRRVQTVCSAIMMTTKTLYQKIGGMDEDIPYSYTDCDYCFRLRDIGFETWVSAGAIAYHKGGTDPNNSKSAFSYYRLDAKGMYGMKDYAKIVYDNAEWYKKSAGYFLKTYPLEVHQFVMLDFSTLYDRDSFHQMIKEVLGITYLDIIERPVAERDSGQIVLYNNSSFEFIDLVTPIIYFVDTFVALFNNKLWFQMRDIQHDLVVDRHGNILPLHLIAEQKC</sequence>
<comment type="caution">
    <text evidence="2">The sequence shown here is derived from an EMBL/GenBank/DDBJ whole genome shotgun (WGS) entry which is preliminary data.</text>
</comment>
<organism evidence="2 3">
    <name type="scientific">Eshraghiella crossota DSM 2876</name>
    <dbReference type="NCBI Taxonomy" id="511680"/>
    <lineage>
        <taxon>Bacteria</taxon>
        <taxon>Bacillati</taxon>
        <taxon>Bacillota</taxon>
        <taxon>Clostridia</taxon>
        <taxon>Lachnospirales</taxon>
        <taxon>Lachnospiraceae</taxon>
        <taxon>Eshraghiella</taxon>
    </lineage>
</organism>
<name>D4RW18_9FIRM</name>
<keyword evidence="2" id="KW-0328">Glycosyltransferase</keyword>
<protein>
    <submittedName>
        <fullName evidence="2">Glycosyltransferase, group 2 family protein</fullName>
        <ecNumber evidence="2">2.4.-.-</ecNumber>
    </submittedName>
</protein>
<dbReference type="Proteomes" id="UP000006238">
    <property type="component" value="Unassembled WGS sequence"/>
</dbReference>
<keyword evidence="2" id="KW-0808">Transferase</keyword>
<dbReference type="Pfam" id="PF00535">
    <property type="entry name" value="Glycos_transf_2"/>
    <property type="match status" value="1"/>
</dbReference>
<dbReference type="Gene3D" id="3.90.550.10">
    <property type="entry name" value="Spore Coat Polysaccharide Biosynthesis Protein SpsA, Chain A"/>
    <property type="match status" value="1"/>
</dbReference>
<dbReference type="PANTHER" id="PTHR43179:SF7">
    <property type="entry name" value="RHAMNOSYLTRANSFERASE WBBL"/>
    <property type="match status" value="1"/>
</dbReference>
<dbReference type="InterPro" id="IPR029044">
    <property type="entry name" value="Nucleotide-diphossugar_trans"/>
</dbReference>
<proteinExistence type="predicted"/>
<dbReference type="SUPFAM" id="SSF53448">
    <property type="entry name" value="Nucleotide-diphospho-sugar transferases"/>
    <property type="match status" value="1"/>
</dbReference>
<dbReference type="EMBL" id="ABWN01000009">
    <property type="protein sequence ID" value="EFF69812.1"/>
    <property type="molecule type" value="Genomic_DNA"/>
</dbReference>
<gene>
    <name evidence="2" type="ORF">BUTYVIB_00013</name>
</gene>
<dbReference type="eggNOG" id="COG1216">
    <property type="taxonomic scope" value="Bacteria"/>
</dbReference>
<keyword evidence="3" id="KW-1185">Reference proteome</keyword>
<reference evidence="2 3" key="1">
    <citation type="submission" date="2010-02" db="EMBL/GenBank/DDBJ databases">
        <authorList>
            <person name="Weinstock G."/>
            <person name="Sodergren E."/>
            <person name="Clifton S."/>
            <person name="Fulton L."/>
            <person name="Fulton B."/>
            <person name="Courtney L."/>
            <person name="Fronick C."/>
            <person name="Harrison M."/>
            <person name="Strong C."/>
            <person name="Farmer C."/>
            <person name="Delahaunty K."/>
            <person name="Markovic C."/>
            <person name="Hall O."/>
            <person name="Minx P."/>
            <person name="Tomlinson C."/>
            <person name="Mitreva M."/>
            <person name="Nelson J."/>
            <person name="Hou S."/>
            <person name="Wollam A."/>
            <person name="Pepin K.H."/>
            <person name="Johnson M."/>
            <person name="Bhonagiri V."/>
            <person name="Zhang X."/>
            <person name="Suruliraj S."/>
            <person name="Warren W."/>
            <person name="Chinwalla A."/>
            <person name="Mardis E.R."/>
            <person name="Wilson R.K."/>
        </authorList>
    </citation>
    <scope>NUCLEOTIDE SEQUENCE [LARGE SCALE GENOMIC DNA]</scope>
    <source>
        <strain evidence="2 3">DSM 2876</strain>
    </source>
</reference>
<dbReference type="AlphaFoldDB" id="D4RW18"/>
<dbReference type="STRING" id="45851.BHV86_02375"/>
<feature type="domain" description="Glycosyltransferase 2-like" evidence="1">
    <location>
        <begin position="8"/>
        <end position="118"/>
    </location>
</feature>
<dbReference type="GO" id="GO:0016757">
    <property type="term" value="F:glycosyltransferase activity"/>
    <property type="evidence" value="ECO:0007669"/>
    <property type="project" value="UniProtKB-KW"/>
</dbReference>
<evidence type="ECO:0000313" key="3">
    <source>
        <dbReference type="Proteomes" id="UP000006238"/>
    </source>
</evidence>
<dbReference type="EC" id="2.4.-.-" evidence="2"/>
<evidence type="ECO:0000313" key="2">
    <source>
        <dbReference type="EMBL" id="EFF69812.1"/>
    </source>
</evidence>